<dbReference type="InterPro" id="IPR015947">
    <property type="entry name" value="PUA-like_sf"/>
</dbReference>
<dbReference type="PROSITE" id="PS51787">
    <property type="entry name" value="LON_N"/>
    <property type="match status" value="1"/>
</dbReference>
<dbReference type="PANTHER" id="PTHR46732">
    <property type="entry name" value="ATP-DEPENDENT PROTEASE LA (LON) DOMAIN PROTEIN"/>
    <property type="match status" value="1"/>
</dbReference>
<dbReference type="Gene3D" id="2.30.130.40">
    <property type="entry name" value="LON domain-like"/>
    <property type="match status" value="1"/>
</dbReference>
<dbReference type="EMBL" id="VIKR01000007">
    <property type="protein sequence ID" value="TQV70910.1"/>
    <property type="molecule type" value="Genomic_DNA"/>
</dbReference>
<dbReference type="SUPFAM" id="SSF88697">
    <property type="entry name" value="PUA domain-like"/>
    <property type="match status" value="1"/>
</dbReference>
<reference evidence="2 3" key="1">
    <citation type="submission" date="2019-06" db="EMBL/GenBank/DDBJ databases">
        <title>Draft genome of Aliikangiella marina GYP-15.</title>
        <authorList>
            <person name="Wang G."/>
        </authorList>
    </citation>
    <scope>NUCLEOTIDE SEQUENCE [LARGE SCALE GENOMIC DNA]</scope>
    <source>
        <strain evidence="2 3">GYP-15</strain>
    </source>
</reference>
<dbReference type="InterPro" id="IPR003111">
    <property type="entry name" value="Lon_prtase_N"/>
</dbReference>
<sequence>MKEVALFPIPNCVAFPGTVFPLHVFEPRYRQMVNYCLDNNVMMGITHTEELISPAKRDQSLEEALNTNQATYKPYTVFSAGKVALQETLQDGRLLINVHLTDRLHAVEETQNLPFMIFQCESYNDHEITIPVLEEANQLKQKILKRLIALTSRSPQVSEMLQSDHWQTMDCVDFSFELFGLVQMSGDIRQQILQCRSPVERLNIALQLMNQTAQQ</sequence>
<keyword evidence="2" id="KW-0378">Hydrolase</keyword>
<protein>
    <submittedName>
        <fullName evidence="2">ATP-dependent protease</fullName>
    </submittedName>
</protein>
<evidence type="ECO:0000313" key="3">
    <source>
        <dbReference type="Proteomes" id="UP000317839"/>
    </source>
</evidence>
<dbReference type="AlphaFoldDB" id="A0A545T123"/>
<dbReference type="OrthoDB" id="8558970at2"/>
<dbReference type="Pfam" id="PF02190">
    <property type="entry name" value="LON_substr_bdg"/>
    <property type="match status" value="1"/>
</dbReference>
<dbReference type="PANTHER" id="PTHR46732:SF8">
    <property type="entry name" value="ATP-DEPENDENT PROTEASE LA (LON) DOMAIN PROTEIN"/>
    <property type="match status" value="1"/>
</dbReference>
<comment type="caution">
    <text evidence="2">The sequence shown here is derived from an EMBL/GenBank/DDBJ whole genome shotgun (WGS) entry which is preliminary data.</text>
</comment>
<dbReference type="RefSeq" id="WP_142944128.1">
    <property type="nucleotide sequence ID" value="NZ_VIKR01000007.1"/>
</dbReference>
<name>A0A545T123_9GAMM</name>
<dbReference type="GO" id="GO:0006508">
    <property type="term" value="P:proteolysis"/>
    <property type="evidence" value="ECO:0007669"/>
    <property type="project" value="UniProtKB-KW"/>
</dbReference>
<dbReference type="SMART" id="SM00464">
    <property type="entry name" value="LON"/>
    <property type="match status" value="1"/>
</dbReference>
<accession>A0A545T123</accession>
<dbReference type="InterPro" id="IPR046336">
    <property type="entry name" value="Lon_prtase_N_sf"/>
</dbReference>
<dbReference type="GO" id="GO:0008233">
    <property type="term" value="F:peptidase activity"/>
    <property type="evidence" value="ECO:0007669"/>
    <property type="project" value="UniProtKB-KW"/>
</dbReference>
<organism evidence="2 3">
    <name type="scientific">Aliikangiella marina</name>
    <dbReference type="NCBI Taxonomy" id="1712262"/>
    <lineage>
        <taxon>Bacteria</taxon>
        <taxon>Pseudomonadati</taxon>
        <taxon>Pseudomonadota</taxon>
        <taxon>Gammaproteobacteria</taxon>
        <taxon>Oceanospirillales</taxon>
        <taxon>Pleioneaceae</taxon>
        <taxon>Aliikangiella</taxon>
    </lineage>
</organism>
<evidence type="ECO:0000313" key="2">
    <source>
        <dbReference type="EMBL" id="TQV70910.1"/>
    </source>
</evidence>
<keyword evidence="3" id="KW-1185">Reference proteome</keyword>
<keyword evidence="2" id="KW-0645">Protease</keyword>
<feature type="domain" description="Lon N-terminal" evidence="1">
    <location>
        <begin position="4"/>
        <end position="213"/>
    </location>
</feature>
<dbReference type="Proteomes" id="UP000317839">
    <property type="component" value="Unassembled WGS sequence"/>
</dbReference>
<dbReference type="Gene3D" id="1.20.58.1480">
    <property type="match status" value="1"/>
</dbReference>
<evidence type="ECO:0000259" key="1">
    <source>
        <dbReference type="PROSITE" id="PS51787"/>
    </source>
</evidence>
<gene>
    <name evidence="2" type="ORF">FLL45_21515</name>
</gene>
<proteinExistence type="predicted"/>